<keyword evidence="1 4" id="KW-0489">Methyltransferase</keyword>
<evidence type="ECO:0000313" key="4">
    <source>
        <dbReference type="EMBL" id="RRD05806.1"/>
    </source>
</evidence>
<keyword evidence="2 4" id="KW-0808">Transferase</keyword>
<dbReference type="CDD" id="cd02440">
    <property type="entry name" value="AdoMet_MTases"/>
    <property type="match status" value="1"/>
</dbReference>
<organism evidence="4 5">
    <name type="scientific">Arachnia propionica</name>
    <dbReference type="NCBI Taxonomy" id="1750"/>
    <lineage>
        <taxon>Bacteria</taxon>
        <taxon>Bacillati</taxon>
        <taxon>Actinomycetota</taxon>
        <taxon>Actinomycetes</taxon>
        <taxon>Propionibacteriales</taxon>
        <taxon>Propionibacteriaceae</taxon>
        <taxon>Arachnia</taxon>
    </lineage>
</organism>
<dbReference type="PANTHER" id="PTHR10509:SF85">
    <property type="entry name" value="O-METHYLTRANSFERASE RV1220C-RELATED"/>
    <property type="match status" value="1"/>
</dbReference>
<keyword evidence="3" id="KW-0949">S-adenosyl-L-methionine</keyword>
<dbReference type="GO" id="GO:0008757">
    <property type="term" value="F:S-adenosylmethionine-dependent methyltransferase activity"/>
    <property type="evidence" value="ECO:0007669"/>
    <property type="project" value="TreeGrafter"/>
</dbReference>
<comment type="caution">
    <text evidence="4">The sequence shown here is derived from an EMBL/GenBank/DDBJ whole genome shotgun (WGS) entry which is preliminary data.</text>
</comment>
<evidence type="ECO:0000256" key="1">
    <source>
        <dbReference type="ARBA" id="ARBA00022603"/>
    </source>
</evidence>
<dbReference type="InterPro" id="IPR029063">
    <property type="entry name" value="SAM-dependent_MTases_sf"/>
</dbReference>
<dbReference type="Proteomes" id="UP000280819">
    <property type="component" value="Unassembled WGS sequence"/>
</dbReference>
<dbReference type="AlphaFoldDB" id="A0A3P1TAB5"/>
<protein>
    <submittedName>
        <fullName evidence="4">O-methyltransferase</fullName>
    </submittedName>
</protein>
<dbReference type="InterPro" id="IPR002935">
    <property type="entry name" value="SAM_O-MeTrfase"/>
</dbReference>
<dbReference type="InterPro" id="IPR050362">
    <property type="entry name" value="Cation-dep_OMT"/>
</dbReference>
<evidence type="ECO:0000256" key="2">
    <source>
        <dbReference type="ARBA" id="ARBA00022679"/>
    </source>
</evidence>
<proteinExistence type="predicted"/>
<dbReference type="RefSeq" id="WP_124844028.1">
    <property type="nucleotide sequence ID" value="NZ_JAUNKP010000003.1"/>
</dbReference>
<dbReference type="GO" id="GO:0032259">
    <property type="term" value="P:methylation"/>
    <property type="evidence" value="ECO:0007669"/>
    <property type="project" value="UniProtKB-KW"/>
</dbReference>
<accession>A0A3P1TAB5</accession>
<evidence type="ECO:0000256" key="3">
    <source>
        <dbReference type="ARBA" id="ARBA00022691"/>
    </source>
</evidence>
<dbReference type="Pfam" id="PF01596">
    <property type="entry name" value="Methyltransf_3"/>
    <property type="match status" value="1"/>
</dbReference>
<dbReference type="EMBL" id="RQZG01000005">
    <property type="protein sequence ID" value="RRD05806.1"/>
    <property type="molecule type" value="Genomic_DNA"/>
</dbReference>
<dbReference type="OrthoDB" id="4774874at2"/>
<sequence>MNDAADTGLQAPTEQSWFFAEDLSPISDDLRAARDEAVLAGLQPISPGVSATLTALARATGARTVVEVGTVLGTSALALLAGMSPDGVLTSIDPEPEHQLPARGFLSRAGYPSSRCRLIAGNPLEVLPKLRDGAYDIVFVNGDKLEYVEYVASAARLLRSGGSLLIHDVLWHNSVADPDREDDETIIIREALDAVKAAECYTTTLLPVGNGLLLAVKN</sequence>
<evidence type="ECO:0000313" key="5">
    <source>
        <dbReference type="Proteomes" id="UP000280819"/>
    </source>
</evidence>
<dbReference type="PANTHER" id="PTHR10509">
    <property type="entry name" value="O-METHYLTRANSFERASE-RELATED"/>
    <property type="match status" value="1"/>
</dbReference>
<reference evidence="4 5" key="1">
    <citation type="submission" date="2018-11" db="EMBL/GenBank/DDBJ databases">
        <title>Genomes From Bacteria Associated with the Canine Oral Cavity: a Test Case for Automated Genome-Based Taxonomic Assignment.</title>
        <authorList>
            <person name="Coil D.A."/>
            <person name="Jospin G."/>
            <person name="Darling A.E."/>
            <person name="Wallis C."/>
            <person name="Davis I.J."/>
            <person name="Harris S."/>
            <person name="Eisen J.A."/>
            <person name="Holcombe L.J."/>
            <person name="O'Flynn C."/>
        </authorList>
    </citation>
    <scope>NUCLEOTIDE SEQUENCE [LARGE SCALE GENOMIC DNA]</scope>
    <source>
        <strain evidence="4 5">OH887_COT-365</strain>
    </source>
</reference>
<dbReference type="Gene3D" id="3.40.50.150">
    <property type="entry name" value="Vaccinia Virus protein VP39"/>
    <property type="match status" value="1"/>
</dbReference>
<dbReference type="SUPFAM" id="SSF53335">
    <property type="entry name" value="S-adenosyl-L-methionine-dependent methyltransferases"/>
    <property type="match status" value="1"/>
</dbReference>
<gene>
    <name evidence="4" type="ORF">EII34_06255</name>
</gene>
<name>A0A3P1TAB5_9ACTN</name>
<dbReference type="PROSITE" id="PS51682">
    <property type="entry name" value="SAM_OMT_I"/>
    <property type="match status" value="1"/>
</dbReference>
<dbReference type="GO" id="GO:0008171">
    <property type="term" value="F:O-methyltransferase activity"/>
    <property type="evidence" value="ECO:0007669"/>
    <property type="project" value="InterPro"/>
</dbReference>